<dbReference type="GO" id="GO:0008237">
    <property type="term" value="F:metallopeptidase activity"/>
    <property type="evidence" value="ECO:0007669"/>
    <property type="project" value="UniProtKB-KW"/>
</dbReference>
<name>A0A3B1CXJ3_9ZZZZ</name>
<dbReference type="PANTHER" id="PTHR30471:SF3">
    <property type="entry name" value="UPF0758 PROTEIN YEES-RELATED"/>
    <property type="match status" value="1"/>
</dbReference>
<keyword evidence="4" id="KW-0862">Zinc</keyword>
<dbReference type="PROSITE" id="PS01302">
    <property type="entry name" value="UPF0758"/>
    <property type="match status" value="1"/>
</dbReference>
<feature type="domain" description="MPN" evidence="6">
    <location>
        <begin position="112"/>
        <end position="234"/>
    </location>
</feature>
<dbReference type="EMBL" id="UOGB01000284">
    <property type="protein sequence ID" value="VAX23975.1"/>
    <property type="molecule type" value="Genomic_DNA"/>
</dbReference>
<dbReference type="Gene3D" id="3.40.140.10">
    <property type="entry name" value="Cytidine Deaminase, domain 2"/>
    <property type="match status" value="1"/>
</dbReference>
<evidence type="ECO:0000259" key="6">
    <source>
        <dbReference type="PROSITE" id="PS50249"/>
    </source>
</evidence>
<evidence type="ECO:0000256" key="4">
    <source>
        <dbReference type="ARBA" id="ARBA00022833"/>
    </source>
</evidence>
<dbReference type="Gene3D" id="1.10.150.20">
    <property type="entry name" value="5' to 3' exonuclease, C-terminal subdomain"/>
    <property type="match status" value="1"/>
</dbReference>
<evidence type="ECO:0000313" key="7">
    <source>
        <dbReference type="EMBL" id="VAX23975.1"/>
    </source>
</evidence>
<dbReference type="InterPro" id="IPR020891">
    <property type="entry name" value="UPF0758_CS"/>
</dbReference>
<protein>
    <submittedName>
        <fullName evidence="7">UPF0758 family protein</fullName>
    </submittedName>
</protein>
<accession>A0A3B1CXJ3</accession>
<dbReference type="NCBIfam" id="NF000642">
    <property type="entry name" value="PRK00024.1"/>
    <property type="match status" value="1"/>
</dbReference>
<dbReference type="Pfam" id="PF04002">
    <property type="entry name" value="RadC"/>
    <property type="match status" value="1"/>
</dbReference>
<dbReference type="NCBIfam" id="TIGR00608">
    <property type="entry name" value="radc"/>
    <property type="match status" value="1"/>
</dbReference>
<evidence type="ECO:0000256" key="5">
    <source>
        <dbReference type="ARBA" id="ARBA00023049"/>
    </source>
</evidence>
<reference evidence="7" key="1">
    <citation type="submission" date="2018-06" db="EMBL/GenBank/DDBJ databases">
        <authorList>
            <person name="Zhirakovskaya E."/>
        </authorList>
    </citation>
    <scope>NUCLEOTIDE SEQUENCE</scope>
</reference>
<dbReference type="GO" id="GO:0046872">
    <property type="term" value="F:metal ion binding"/>
    <property type="evidence" value="ECO:0007669"/>
    <property type="project" value="UniProtKB-KW"/>
</dbReference>
<dbReference type="Pfam" id="PF20582">
    <property type="entry name" value="UPF0758_N"/>
    <property type="match status" value="1"/>
</dbReference>
<sequence length="234" mass="25916">MSSRPYELRETIKKWPEEDRPREKLSARGADFLADSELLAIIIGSGSRKKNALDLARSLLNKFDNLAGIESASMDEIRSVHGIGPGKATSLKAALELGRRFTSASTSVKSYPIRTAEDVYTLYIASMKNRKKEIFSVMLLNAKNRLIKTVTISEGALTGTIVHPREVFNPAIRESANSVVFTHNHPSGDPEPSNEDIALTRRLVNAGNIMGIRVVDHLIIGDNRYYSFADNDML</sequence>
<dbReference type="InterPro" id="IPR037518">
    <property type="entry name" value="MPN"/>
</dbReference>
<keyword evidence="2" id="KW-0479">Metal-binding</keyword>
<keyword evidence="1" id="KW-0645">Protease</keyword>
<gene>
    <name evidence="7" type="ORF">MNBD_NITROSPINAE03-1139</name>
</gene>
<dbReference type="SUPFAM" id="SSF47781">
    <property type="entry name" value="RuvA domain 2-like"/>
    <property type="match status" value="1"/>
</dbReference>
<dbReference type="CDD" id="cd08071">
    <property type="entry name" value="MPN_DUF2466"/>
    <property type="match status" value="1"/>
</dbReference>
<evidence type="ECO:0000256" key="3">
    <source>
        <dbReference type="ARBA" id="ARBA00022801"/>
    </source>
</evidence>
<dbReference type="PANTHER" id="PTHR30471">
    <property type="entry name" value="DNA REPAIR PROTEIN RADC"/>
    <property type="match status" value="1"/>
</dbReference>
<proteinExistence type="predicted"/>
<evidence type="ECO:0000256" key="2">
    <source>
        <dbReference type="ARBA" id="ARBA00022723"/>
    </source>
</evidence>
<keyword evidence="5" id="KW-0482">Metalloprotease</keyword>
<keyword evidence="3" id="KW-0378">Hydrolase</keyword>
<dbReference type="InterPro" id="IPR046778">
    <property type="entry name" value="UPF0758_N"/>
</dbReference>
<dbReference type="AlphaFoldDB" id="A0A3B1CXJ3"/>
<dbReference type="PROSITE" id="PS50249">
    <property type="entry name" value="MPN"/>
    <property type="match status" value="1"/>
</dbReference>
<organism evidence="7">
    <name type="scientific">hydrothermal vent metagenome</name>
    <dbReference type="NCBI Taxonomy" id="652676"/>
    <lineage>
        <taxon>unclassified sequences</taxon>
        <taxon>metagenomes</taxon>
        <taxon>ecological metagenomes</taxon>
    </lineage>
</organism>
<dbReference type="GO" id="GO:0006508">
    <property type="term" value="P:proteolysis"/>
    <property type="evidence" value="ECO:0007669"/>
    <property type="project" value="UniProtKB-KW"/>
</dbReference>
<evidence type="ECO:0000256" key="1">
    <source>
        <dbReference type="ARBA" id="ARBA00022670"/>
    </source>
</evidence>
<dbReference type="InterPro" id="IPR001405">
    <property type="entry name" value="UPF0758"/>
</dbReference>
<dbReference type="InterPro" id="IPR025657">
    <property type="entry name" value="RadC_JAB"/>
</dbReference>
<dbReference type="InterPro" id="IPR010994">
    <property type="entry name" value="RuvA_2-like"/>
</dbReference>